<organism evidence="2 3">
    <name type="scientific">Thermoleptolyngbya sichuanensis A183</name>
    <dbReference type="NCBI Taxonomy" id="2737172"/>
    <lineage>
        <taxon>Bacteria</taxon>
        <taxon>Bacillati</taxon>
        <taxon>Cyanobacteriota</taxon>
        <taxon>Cyanophyceae</taxon>
        <taxon>Oculatellales</taxon>
        <taxon>Oculatellaceae</taxon>
        <taxon>Thermoleptolyngbya</taxon>
        <taxon>Thermoleptolyngbya sichuanensis</taxon>
    </lineage>
</organism>
<evidence type="ECO:0000313" key="2">
    <source>
        <dbReference type="EMBL" id="QKD82768.1"/>
    </source>
</evidence>
<feature type="compositionally biased region" description="Low complexity" evidence="1">
    <location>
        <begin position="84"/>
        <end position="102"/>
    </location>
</feature>
<gene>
    <name evidence="2" type="ORF">HPC62_11750</name>
</gene>
<evidence type="ECO:0000256" key="1">
    <source>
        <dbReference type="SAM" id="MobiDB-lite"/>
    </source>
</evidence>
<keyword evidence="3" id="KW-1185">Reference proteome</keyword>
<name>A0A6M8B8H0_9CYAN</name>
<sequence length="162" mass="18230">MNRSLNRTSPAPIHLRVQQVGSSCWFEVSWGQGQRTSRTLEFPAELGQLLTRWQTQYLHFYRSVHLPLTKTSEEMQPKSAEPESSNLSDWSGGSNSDSFSDSLRGRSGGSGNLSAPPIDWRGELANREAQLLHEFNRWLRREELYDIRAAIAQAAQSAASPN</sequence>
<proteinExistence type="predicted"/>
<dbReference type="EMBL" id="CP053661">
    <property type="protein sequence ID" value="QKD82768.1"/>
    <property type="molecule type" value="Genomic_DNA"/>
</dbReference>
<protein>
    <submittedName>
        <fullName evidence="2">Uncharacterized protein</fullName>
    </submittedName>
</protein>
<dbReference type="AlphaFoldDB" id="A0A6M8B8H0"/>
<feature type="region of interest" description="Disordered" evidence="1">
    <location>
        <begin position="71"/>
        <end position="118"/>
    </location>
</feature>
<dbReference type="Proteomes" id="UP000505210">
    <property type="component" value="Chromosome"/>
</dbReference>
<dbReference type="KEGG" id="theu:HPC62_11750"/>
<reference evidence="2 3" key="1">
    <citation type="submission" date="2020-05" db="EMBL/GenBank/DDBJ databases">
        <title>Complete genome sequence of of a novel Thermoleptolyngbya strain isolated from hot springs of Ganzi, Sichuan China.</title>
        <authorList>
            <person name="Tang J."/>
            <person name="Daroch M."/>
            <person name="Li L."/>
            <person name="Waleron K."/>
            <person name="Waleron M."/>
            <person name="Waleron M."/>
        </authorList>
    </citation>
    <scope>NUCLEOTIDE SEQUENCE [LARGE SCALE GENOMIC DNA]</scope>
    <source>
        <strain evidence="2 3">PKUAC-SCTA183</strain>
    </source>
</reference>
<evidence type="ECO:0000313" key="3">
    <source>
        <dbReference type="Proteomes" id="UP000505210"/>
    </source>
</evidence>
<accession>A0A6M8B8H0</accession>